<proteinExistence type="predicted"/>
<gene>
    <name evidence="2" type="ORF">GA0074704_2680</name>
</gene>
<dbReference type="Gene3D" id="3.30.40.10">
    <property type="entry name" value="Zinc/RING finger domain, C3HC4 (zinc finger)"/>
    <property type="match status" value="1"/>
</dbReference>
<evidence type="ECO:0000313" key="2">
    <source>
        <dbReference type="EMBL" id="SCG51691.1"/>
    </source>
</evidence>
<organism evidence="2 3">
    <name type="scientific">Micromonospora siamensis</name>
    <dbReference type="NCBI Taxonomy" id="299152"/>
    <lineage>
        <taxon>Bacteria</taxon>
        <taxon>Bacillati</taxon>
        <taxon>Actinomycetota</taxon>
        <taxon>Actinomycetes</taxon>
        <taxon>Micromonosporales</taxon>
        <taxon>Micromonosporaceae</taxon>
        <taxon>Micromonospora</taxon>
    </lineage>
</organism>
<protein>
    <submittedName>
        <fullName evidence="2">Ubiquitin-hydrolase Zn-finger-containing protein</fullName>
    </submittedName>
</protein>
<dbReference type="InterPro" id="IPR001607">
    <property type="entry name" value="Znf_UBP"/>
</dbReference>
<dbReference type="SUPFAM" id="SSF57850">
    <property type="entry name" value="RING/U-box"/>
    <property type="match status" value="1"/>
</dbReference>
<name>A0A1C5I1F2_9ACTN</name>
<sequence>MSCQHLAEAGTAEPATTTECPDCVAIGNTDWVHLRSCLTCGHVGCCDSSPYQHASKHFASTGHPVMRSIEPGEAWRWCFADEEIG</sequence>
<dbReference type="AlphaFoldDB" id="A0A1C5I1F2"/>
<dbReference type="PROSITE" id="PS50271">
    <property type="entry name" value="ZF_UBP"/>
    <property type="match status" value="1"/>
</dbReference>
<dbReference type="Pfam" id="PF02148">
    <property type="entry name" value="zf-UBP"/>
    <property type="match status" value="1"/>
</dbReference>
<feature type="domain" description="UBP-type" evidence="1">
    <location>
        <begin position="1"/>
        <end position="85"/>
    </location>
</feature>
<keyword evidence="3" id="KW-1185">Reference proteome</keyword>
<accession>A0A1C5I1F2</accession>
<dbReference type="InterPro" id="IPR013083">
    <property type="entry name" value="Znf_RING/FYVE/PHD"/>
</dbReference>
<reference evidence="2 3" key="1">
    <citation type="submission" date="2016-06" db="EMBL/GenBank/DDBJ databases">
        <authorList>
            <person name="Kjaerup R.B."/>
            <person name="Dalgaard T.S."/>
            <person name="Juul-Madsen H.R."/>
        </authorList>
    </citation>
    <scope>NUCLEOTIDE SEQUENCE [LARGE SCALE GENOMIC DNA]</scope>
    <source>
        <strain evidence="2 3">DSM 45097</strain>
    </source>
</reference>
<evidence type="ECO:0000313" key="3">
    <source>
        <dbReference type="Proteomes" id="UP000198210"/>
    </source>
</evidence>
<keyword evidence="2" id="KW-0378">Hydrolase</keyword>
<dbReference type="GO" id="GO:0008270">
    <property type="term" value="F:zinc ion binding"/>
    <property type="evidence" value="ECO:0007669"/>
    <property type="project" value="InterPro"/>
</dbReference>
<evidence type="ECO:0000259" key="1">
    <source>
        <dbReference type="PROSITE" id="PS50271"/>
    </source>
</evidence>
<dbReference type="RefSeq" id="WP_088970807.1">
    <property type="nucleotide sequence ID" value="NZ_JBHLYF010000006.1"/>
</dbReference>
<dbReference type="Proteomes" id="UP000198210">
    <property type="component" value="Chromosome I"/>
</dbReference>
<dbReference type="GO" id="GO:0016787">
    <property type="term" value="F:hydrolase activity"/>
    <property type="evidence" value="ECO:0007669"/>
    <property type="project" value="UniProtKB-KW"/>
</dbReference>
<dbReference type="EMBL" id="LT607751">
    <property type="protein sequence ID" value="SCG51691.1"/>
    <property type="molecule type" value="Genomic_DNA"/>
</dbReference>